<organism evidence="2 3">
    <name type="scientific">Caerostris extrusa</name>
    <name type="common">Bark spider</name>
    <name type="synonym">Caerostris bankana</name>
    <dbReference type="NCBI Taxonomy" id="172846"/>
    <lineage>
        <taxon>Eukaryota</taxon>
        <taxon>Metazoa</taxon>
        <taxon>Ecdysozoa</taxon>
        <taxon>Arthropoda</taxon>
        <taxon>Chelicerata</taxon>
        <taxon>Arachnida</taxon>
        <taxon>Araneae</taxon>
        <taxon>Araneomorphae</taxon>
        <taxon>Entelegynae</taxon>
        <taxon>Araneoidea</taxon>
        <taxon>Araneidae</taxon>
        <taxon>Caerostris</taxon>
    </lineage>
</organism>
<evidence type="ECO:0000313" key="2">
    <source>
        <dbReference type="EMBL" id="GIY63887.1"/>
    </source>
</evidence>
<protein>
    <submittedName>
        <fullName evidence="2">Uncharacterized protein</fullName>
    </submittedName>
</protein>
<name>A0AAV4V123_CAEEX</name>
<evidence type="ECO:0000256" key="1">
    <source>
        <dbReference type="SAM" id="MobiDB-lite"/>
    </source>
</evidence>
<dbReference type="AlphaFoldDB" id="A0AAV4V123"/>
<proteinExistence type="predicted"/>
<accession>A0AAV4V123</accession>
<feature type="region of interest" description="Disordered" evidence="1">
    <location>
        <begin position="1"/>
        <end position="43"/>
    </location>
</feature>
<reference evidence="2 3" key="1">
    <citation type="submission" date="2021-06" db="EMBL/GenBank/DDBJ databases">
        <title>Caerostris extrusa draft genome.</title>
        <authorList>
            <person name="Kono N."/>
            <person name="Arakawa K."/>
        </authorList>
    </citation>
    <scope>NUCLEOTIDE SEQUENCE [LARGE SCALE GENOMIC DNA]</scope>
</reference>
<dbReference type="Proteomes" id="UP001054945">
    <property type="component" value="Unassembled WGS sequence"/>
</dbReference>
<gene>
    <name evidence="2" type="ORF">CEXT_447741</name>
</gene>
<sequence length="95" mass="10769">MYCKDFLSKSNKSDSKVGNSQMAKNFRQTQFLGTTQPGELQQRTPHSRCIYQCSTSWYISFLSPYPSPIPLNPSPPTGKKRVFEHSQPTPRVKGS</sequence>
<feature type="compositionally biased region" description="Polar residues" evidence="1">
    <location>
        <begin position="16"/>
        <end position="43"/>
    </location>
</feature>
<comment type="caution">
    <text evidence="2">The sequence shown here is derived from an EMBL/GenBank/DDBJ whole genome shotgun (WGS) entry which is preliminary data.</text>
</comment>
<keyword evidence="3" id="KW-1185">Reference proteome</keyword>
<dbReference type="EMBL" id="BPLR01013797">
    <property type="protein sequence ID" value="GIY63887.1"/>
    <property type="molecule type" value="Genomic_DNA"/>
</dbReference>
<evidence type="ECO:0000313" key="3">
    <source>
        <dbReference type="Proteomes" id="UP001054945"/>
    </source>
</evidence>
<feature type="region of interest" description="Disordered" evidence="1">
    <location>
        <begin position="69"/>
        <end position="95"/>
    </location>
</feature>